<evidence type="ECO:0000313" key="1">
    <source>
        <dbReference type="EMBL" id="MDO6456700.1"/>
    </source>
</evidence>
<dbReference type="AlphaFoldDB" id="A0AAW7XRM5"/>
<evidence type="ECO:0000313" key="2">
    <source>
        <dbReference type="Proteomes" id="UP001169823"/>
    </source>
</evidence>
<protein>
    <submittedName>
        <fullName evidence="1">Uncharacterized protein</fullName>
    </submittedName>
</protein>
<accession>A0AAW7XRM5</accession>
<sequence length="148" mass="17596">MWCWLSTNWLELLKAIGPTIIASIVAYVAWQQWQVNRTALREKLFDRRLRIYEQTRQLYVAMAEKRNCSDEDLRDFESALVASTFLYKKDVQDLLIRFREFAQHYQSANVQFTKDSYEINKLAESLDAEFLAIVTAIRPYLSFDNIRK</sequence>
<name>A0AAW7XRM5_9RHOB</name>
<gene>
    <name evidence="1" type="ORF">Q4494_06370</name>
</gene>
<reference evidence="1" key="1">
    <citation type="submission" date="2023-07" db="EMBL/GenBank/DDBJ databases">
        <title>Genome content predicts the carbon catabolic preferences of heterotrophic bacteria.</title>
        <authorList>
            <person name="Gralka M."/>
        </authorList>
    </citation>
    <scope>NUCLEOTIDE SEQUENCE</scope>
    <source>
        <strain evidence="1">I2M02</strain>
    </source>
</reference>
<dbReference type="RefSeq" id="WP_303481628.1">
    <property type="nucleotide sequence ID" value="NZ_JAUOPJ010000004.1"/>
</dbReference>
<proteinExistence type="predicted"/>
<organism evidence="1 2">
    <name type="scientific">Celeribacter halophilus</name>
    <dbReference type="NCBI Taxonomy" id="576117"/>
    <lineage>
        <taxon>Bacteria</taxon>
        <taxon>Pseudomonadati</taxon>
        <taxon>Pseudomonadota</taxon>
        <taxon>Alphaproteobacteria</taxon>
        <taxon>Rhodobacterales</taxon>
        <taxon>Roseobacteraceae</taxon>
        <taxon>Celeribacter</taxon>
    </lineage>
</organism>
<dbReference type="Proteomes" id="UP001169823">
    <property type="component" value="Unassembled WGS sequence"/>
</dbReference>
<dbReference type="EMBL" id="JAUOPJ010000004">
    <property type="protein sequence ID" value="MDO6456700.1"/>
    <property type="molecule type" value="Genomic_DNA"/>
</dbReference>
<comment type="caution">
    <text evidence="1">The sequence shown here is derived from an EMBL/GenBank/DDBJ whole genome shotgun (WGS) entry which is preliminary data.</text>
</comment>